<dbReference type="Pfam" id="PF02826">
    <property type="entry name" value="2-Hacid_dh_C"/>
    <property type="match status" value="1"/>
</dbReference>
<keyword evidence="1 3" id="KW-0560">Oxidoreductase</keyword>
<dbReference type="SUPFAM" id="SSF51735">
    <property type="entry name" value="NAD(P)-binding Rossmann-fold domains"/>
    <property type="match status" value="1"/>
</dbReference>
<dbReference type="CDD" id="cd12167">
    <property type="entry name" value="2-Hacid_dh_8"/>
    <property type="match status" value="1"/>
</dbReference>
<dbReference type="Proteomes" id="UP001595648">
    <property type="component" value="Unassembled WGS sequence"/>
</dbReference>
<evidence type="ECO:0000256" key="1">
    <source>
        <dbReference type="ARBA" id="ARBA00023002"/>
    </source>
</evidence>
<dbReference type="InterPro" id="IPR050223">
    <property type="entry name" value="D-isomer_2-hydroxyacid_DH"/>
</dbReference>
<name>A0ABV7MJI4_9HYPH</name>
<gene>
    <name evidence="6" type="ORF">ACFOJ9_05980</name>
</gene>
<feature type="domain" description="D-isomer specific 2-hydroxyacid dehydrogenase catalytic" evidence="4">
    <location>
        <begin position="56"/>
        <end position="328"/>
    </location>
</feature>
<dbReference type="Gene3D" id="3.40.50.720">
    <property type="entry name" value="NAD(P)-binding Rossmann-like Domain"/>
    <property type="match status" value="2"/>
</dbReference>
<evidence type="ECO:0000256" key="2">
    <source>
        <dbReference type="ARBA" id="ARBA00023027"/>
    </source>
</evidence>
<evidence type="ECO:0000313" key="7">
    <source>
        <dbReference type="Proteomes" id="UP001595648"/>
    </source>
</evidence>
<dbReference type="InterPro" id="IPR036291">
    <property type="entry name" value="NAD(P)-bd_dom_sf"/>
</dbReference>
<evidence type="ECO:0000256" key="3">
    <source>
        <dbReference type="RuleBase" id="RU003719"/>
    </source>
</evidence>
<reference evidence="7" key="1">
    <citation type="journal article" date="2019" name="Int. J. Syst. Evol. Microbiol.">
        <title>The Global Catalogue of Microorganisms (GCM) 10K type strain sequencing project: providing services to taxonomists for standard genome sequencing and annotation.</title>
        <authorList>
            <consortium name="The Broad Institute Genomics Platform"/>
            <consortium name="The Broad Institute Genome Sequencing Center for Infectious Disease"/>
            <person name="Wu L."/>
            <person name="Ma J."/>
        </authorList>
    </citation>
    <scope>NUCLEOTIDE SEQUENCE [LARGE SCALE GENOMIC DNA]</scope>
    <source>
        <strain evidence="7">ICMP 19515</strain>
    </source>
</reference>
<dbReference type="EMBL" id="JBHRVD010000001">
    <property type="protein sequence ID" value="MFC3321329.1"/>
    <property type="molecule type" value="Genomic_DNA"/>
</dbReference>
<sequence>MPTKPTLSIALNPELAPDLISTEHLLRLANSCEVLSSEPLTGLSSPDEQQRLAASDILLTGWGAPRLDAAVLAAAPRLRLIAHAASSVKAFVAPEAWDLGITVVSAAAANAVPVAEFALAAILLANKGVFVAQARFARERAFWLPQWMAPGEPGNLGATIGIVGASRTGRKLLELLKPFNLEALVYDPFLTNEEAHGLGAAKVSLAELLRRSRSVCVQAPALPETFHMIGREELRLMPDGATLINTARGTLVDHAALEAELLSGRLNAVLDVTDPEPLPAQSPLYDLPNVFLTPHVAGAVGDETRRMTYLVIEEIERFVAGQPLHHAVTRQMLASIG</sequence>
<dbReference type="PANTHER" id="PTHR10996:SF178">
    <property type="entry name" value="2-HYDROXYACID DEHYDROGENASE YGL185C-RELATED"/>
    <property type="match status" value="1"/>
</dbReference>
<comment type="caution">
    <text evidence="6">The sequence shown here is derived from an EMBL/GenBank/DDBJ whole genome shotgun (WGS) entry which is preliminary data.</text>
</comment>
<proteinExistence type="inferred from homology"/>
<accession>A0ABV7MJI4</accession>
<keyword evidence="2" id="KW-0520">NAD</keyword>
<dbReference type="InterPro" id="IPR006140">
    <property type="entry name" value="D-isomer_DH_NAD-bd"/>
</dbReference>
<dbReference type="SUPFAM" id="SSF52283">
    <property type="entry name" value="Formate/glycerate dehydrogenase catalytic domain-like"/>
    <property type="match status" value="1"/>
</dbReference>
<dbReference type="Pfam" id="PF00389">
    <property type="entry name" value="2-Hacid_dh"/>
    <property type="match status" value="1"/>
</dbReference>
<dbReference type="InterPro" id="IPR006139">
    <property type="entry name" value="D-isomer_2_OHA_DH_cat_dom"/>
</dbReference>
<dbReference type="PANTHER" id="PTHR10996">
    <property type="entry name" value="2-HYDROXYACID DEHYDROGENASE-RELATED"/>
    <property type="match status" value="1"/>
</dbReference>
<evidence type="ECO:0000259" key="5">
    <source>
        <dbReference type="Pfam" id="PF02826"/>
    </source>
</evidence>
<protein>
    <submittedName>
        <fullName evidence="6">Hydroxyacid dehydrogenase</fullName>
    </submittedName>
</protein>
<evidence type="ECO:0000259" key="4">
    <source>
        <dbReference type="Pfam" id="PF00389"/>
    </source>
</evidence>
<keyword evidence="7" id="KW-1185">Reference proteome</keyword>
<comment type="similarity">
    <text evidence="3">Belongs to the D-isomer specific 2-hydroxyacid dehydrogenase family.</text>
</comment>
<feature type="domain" description="D-isomer specific 2-hydroxyacid dehydrogenase NAD-binding" evidence="5">
    <location>
        <begin position="155"/>
        <end position="297"/>
    </location>
</feature>
<evidence type="ECO:0000313" key="6">
    <source>
        <dbReference type="EMBL" id="MFC3321329.1"/>
    </source>
</evidence>
<dbReference type="RefSeq" id="WP_378977606.1">
    <property type="nucleotide sequence ID" value="NZ_JBHRVD010000001.1"/>
</dbReference>
<organism evidence="6 7">
    <name type="scientific">Mesorhizobium cantuariense</name>
    <dbReference type="NCBI Taxonomy" id="1300275"/>
    <lineage>
        <taxon>Bacteria</taxon>
        <taxon>Pseudomonadati</taxon>
        <taxon>Pseudomonadota</taxon>
        <taxon>Alphaproteobacteria</taxon>
        <taxon>Hyphomicrobiales</taxon>
        <taxon>Phyllobacteriaceae</taxon>
        <taxon>Mesorhizobium</taxon>
    </lineage>
</organism>